<dbReference type="RefSeq" id="WP_144867498.1">
    <property type="nucleotide sequence ID" value="NZ_LR213831.1"/>
</dbReference>
<keyword evidence="2" id="KW-1185">Reference proteome</keyword>
<dbReference type="OrthoDB" id="9974699at2"/>
<dbReference type="Proteomes" id="UP000320055">
    <property type="component" value="Unassembled WGS sequence"/>
</dbReference>
<reference evidence="1 2" key="1">
    <citation type="submission" date="2019-01" db="EMBL/GenBank/DDBJ databases">
        <authorList>
            <person name="Brito A."/>
        </authorList>
    </citation>
    <scope>NUCLEOTIDE SEQUENCE [LARGE SCALE GENOMIC DNA]</scope>
    <source>
        <strain evidence="1">1</strain>
    </source>
</reference>
<evidence type="ECO:0000313" key="1">
    <source>
        <dbReference type="EMBL" id="VEP18272.1"/>
    </source>
</evidence>
<name>A0A563W3L2_9CYAN</name>
<accession>A0A563W3L2</accession>
<organism evidence="1 2">
    <name type="scientific">Hyella patelloides LEGE 07179</name>
    <dbReference type="NCBI Taxonomy" id="945734"/>
    <lineage>
        <taxon>Bacteria</taxon>
        <taxon>Bacillati</taxon>
        <taxon>Cyanobacteriota</taxon>
        <taxon>Cyanophyceae</taxon>
        <taxon>Pleurocapsales</taxon>
        <taxon>Hyellaceae</taxon>
        <taxon>Hyella</taxon>
    </lineage>
</organism>
<protein>
    <submittedName>
        <fullName evidence="1">Uncharacterized protein</fullName>
    </submittedName>
</protein>
<evidence type="ECO:0000313" key="2">
    <source>
        <dbReference type="Proteomes" id="UP000320055"/>
    </source>
</evidence>
<dbReference type="AlphaFoldDB" id="A0A563W3L2"/>
<gene>
    <name evidence="1" type="ORF">H1P_730013</name>
</gene>
<proteinExistence type="predicted"/>
<dbReference type="EMBL" id="CAACVJ010000680">
    <property type="protein sequence ID" value="VEP18272.1"/>
    <property type="molecule type" value="Genomic_DNA"/>
</dbReference>
<sequence>MEEEKLLLIYDSPSGESIKNPDVKTIENLILHESEDYWCSGAAQGGLSWFKDEREWISLLEIVFEPSQGFWLKYTDSDVICVSLGSGDYKHENAVTAYIGGEPLLLPTKWFVKPQEAWFAVEEFCQTGGMTIKINWGRQGEQNWDYGEPEGWL</sequence>